<dbReference type="eggNOG" id="COG0845">
    <property type="taxonomic scope" value="Bacteria"/>
</dbReference>
<evidence type="ECO:0000313" key="5">
    <source>
        <dbReference type="EMBL" id="EDM27500.1"/>
    </source>
</evidence>
<evidence type="ECO:0000256" key="2">
    <source>
        <dbReference type="SAM" id="Coils"/>
    </source>
</evidence>
<evidence type="ECO:0000313" key="6">
    <source>
        <dbReference type="Proteomes" id="UP000004947"/>
    </source>
</evidence>
<feature type="domain" description="Multidrug resistance protein MdtA-like barrel-sandwich hybrid" evidence="4">
    <location>
        <begin position="75"/>
        <end position="213"/>
    </location>
</feature>
<dbReference type="SUPFAM" id="SSF111369">
    <property type="entry name" value="HlyD-like secretion proteins"/>
    <property type="match status" value="1"/>
</dbReference>
<evidence type="ECO:0000256" key="3">
    <source>
        <dbReference type="SAM" id="Phobius"/>
    </source>
</evidence>
<dbReference type="Gene3D" id="1.10.287.470">
    <property type="entry name" value="Helix hairpin bin"/>
    <property type="match status" value="1"/>
</dbReference>
<reference evidence="5 6" key="1">
    <citation type="journal article" date="2010" name="J. Bacteriol.">
        <title>Genome sequence of Lentisphaera araneosa HTCC2155T, the type species of the order Lentisphaerales in the phylum Lentisphaerae.</title>
        <authorList>
            <person name="Thrash J.C."/>
            <person name="Cho J.C."/>
            <person name="Vergin K.L."/>
            <person name="Morris R.M."/>
            <person name="Giovannoni S.J."/>
        </authorList>
    </citation>
    <scope>NUCLEOTIDE SEQUENCE [LARGE SCALE GENOMIC DNA]</scope>
    <source>
        <strain evidence="5 6">HTCC2155</strain>
    </source>
</reference>
<name>A6DLP5_9BACT</name>
<sequence>MKTRSIIFSVIQIVLIIAVLVGGWFYYQVLMDTAPTNKKRQRPERIVKVQVKELIPTKEQIFINTSGTVIPERMLSLKPRVSGEIIKIHPDLHTGGVINKGETLVEIDPQDYLIAQTRAESSLSEAQFAYRLELGEQDVAKYEWNFLEKKDEISPLEKDLILRIPHLKKAQSDIKAAEAELKQAKLNLERCKIKAPYELLVMTRMITEGSQVNPQTIIAELVSADTFWVEAAIPYQQLSLLDQENGSAIISPASDRSGSSWQGEFIRRKPGISTGARRARIIIEVKEPLKQNSAPLLLNSYVTVRLKGPQIKDVFKIPASSFHDGRKLHLINSESRLEIREVVPLWSDSDFIYVTEGLKPGETLITSSLTTPIPGMKLELAGAAGKKVVKKGKK</sequence>
<dbReference type="InterPro" id="IPR058625">
    <property type="entry name" value="MdtA-like_BSH"/>
</dbReference>
<keyword evidence="6" id="KW-1185">Reference proteome</keyword>
<keyword evidence="2" id="KW-0175">Coiled coil</keyword>
<dbReference type="STRING" id="313628.LNTAR_05291"/>
<keyword evidence="3" id="KW-1133">Transmembrane helix</keyword>
<dbReference type="RefSeq" id="WP_007278804.1">
    <property type="nucleotide sequence ID" value="NZ_ABCK01000009.1"/>
</dbReference>
<evidence type="ECO:0000256" key="1">
    <source>
        <dbReference type="ARBA" id="ARBA00009477"/>
    </source>
</evidence>
<gene>
    <name evidence="5" type="ORF">LNTAR_05291</name>
</gene>
<accession>A6DLP5</accession>
<protein>
    <submittedName>
        <fullName evidence="5">ATP synthase F1, beta subunit</fullName>
    </submittedName>
</protein>
<dbReference type="OrthoDB" id="9806939at2"/>
<keyword evidence="3" id="KW-0472">Membrane</keyword>
<feature type="transmembrane region" description="Helical" evidence="3">
    <location>
        <begin position="7"/>
        <end position="27"/>
    </location>
</feature>
<dbReference type="InterPro" id="IPR006143">
    <property type="entry name" value="RND_pump_MFP"/>
</dbReference>
<dbReference type="Gene3D" id="2.40.30.170">
    <property type="match status" value="1"/>
</dbReference>
<feature type="coiled-coil region" evidence="2">
    <location>
        <begin position="167"/>
        <end position="194"/>
    </location>
</feature>
<dbReference type="GO" id="GO:0015562">
    <property type="term" value="F:efflux transmembrane transporter activity"/>
    <property type="evidence" value="ECO:0007669"/>
    <property type="project" value="TreeGrafter"/>
</dbReference>
<dbReference type="AlphaFoldDB" id="A6DLP5"/>
<dbReference type="NCBIfam" id="TIGR01730">
    <property type="entry name" value="RND_mfp"/>
    <property type="match status" value="1"/>
</dbReference>
<comment type="caution">
    <text evidence="5">The sequence shown here is derived from an EMBL/GenBank/DDBJ whole genome shotgun (WGS) entry which is preliminary data.</text>
</comment>
<organism evidence="5 6">
    <name type="scientific">Lentisphaera araneosa HTCC2155</name>
    <dbReference type="NCBI Taxonomy" id="313628"/>
    <lineage>
        <taxon>Bacteria</taxon>
        <taxon>Pseudomonadati</taxon>
        <taxon>Lentisphaerota</taxon>
        <taxon>Lentisphaeria</taxon>
        <taxon>Lentisphaerales</taxon>
        <taxon>Lentisphaeraceae</taxon>
        <taxon>Lentisphaera</taxon>
    </lineage>
</organism>
<evidence type="ECO:0000259" key="4">
    <source>
        <dbReference type="Pfam" id="PF25917"/>
    </source>
</evidence>
<dbReference type="Proteomes" id="UP000004947">
    <property type="component" value="Unassembled WGS sequence"/>
</dbReference>
<dbReference type="PANTHER" id="PTHR30469:SF12">
    <property type="entry name" value="MULTIDRUG RESISTANCE PROTEIN MDTA"/>
    <property type="match status" value="1"/>
</dbReference>
<dbReference type="Gene3D" id="2.40.420.20">
    <property type="match status" value="1"/>
</dbReference>
<dbReference type="EMBL" id="ABCK01000009">
    <property type="protein sequence ID" value="EDM27500.1"/>
    <property type="molecule type" value="Genomic_DNA"/>
</dbReference>
<keyword evidence="3" id="KW-0812">Transmembrane</keyword>
<proteinExistence type="inferred from homology"/>
<dbReference type="PANTHER" id="PTHR30469">
    <property type="entry name" value="MULTIDRUG RESISTANCE PROTEIN MDTA"/>
    <property type="match status" value="1"/>
</dbReference>
<dbReference type="Pfam" id="PF25917">
    <property type="entry name" value="BSH_RND"/>
    <property type="match status" value="1"/>
</dbReference>
<dbReference type="GO" id="GO:1990281">
    <property type="term" value="C:efflux pump complex"/>
    <property type="evidence" value="ECO:0007669"/>
    <property type="project" value="TreeGrafter"/>
</dbReference>
<comment type="similarity">
    <text evidence="1">Belongs to the membrane fusion protein (MFP) (TC 8.A.1) family.</text>
</comment>
<dbReference type="Gene3D" id="2.40.50.100">
    <property type="match status" value="1"/>
</dbReference>